<organism evidence="2">
    <name type="scientific">marine sediment metagenome</name>
    <dbReference type="NCBI Taxonomy" id="412755"/>
    <lineage>
        <taxon>unclassified sequences</taxon>
        <taxon>metagenomes</taxon>
        <taxon>ecological metagenomes</taxon>
    </lineage>
</organism>
<comment type="caution">
    <text evidence="2">The sequence shown here is derived from an EMBL/GenBank/DDBJ whole genome shotgun (WGS) entry which is preliminary data.</text>
</comment>
<accession>A0A0F9FN49</accession>
<name>A0A0F9FN49_9ZZZZ</name>
<reference evidence="2" key="1">
    <citation type="journal article" date="2015" name="Nature">
        <title>Complex archaea that bridge the gap between prokaryotes and eukaryotes.</title>
        <authorList>
            <person name="Spang A."/>
            <person name="Saw J.H."/>
            <person name="Jorgensen S.L."/>
            <person name="Zaremba-Niedzwiedzka K."/>
            <person name="Martijn J."/>
            <person name="Lind A.E."/>
            <person name="van Eijk R."/>
            <person name="Schleper C."/>
            <person name="Guy L."/>
            <person name="Ettema T.J."/>
        </authorList>
    </citation>
    <scope>NUCLEOTIDE SEQUENCE</scope>
</reference>
<protein>
    <recommendedName>
        <fullName evidence="1">Peptidase S9 prolyl oligopeptidase catalytic domain-containing protein</fullName>
    </recommendedName>
</protein>
<proteinExistence type="predicted"/>
<dbReference type="EMBL" id="LAZR01029724">
    <property type="protein sequence ID" value="KKL58720.1"/>
    <property type="molecule type" value="Genomic_DNA"/>
</dbReference>
<sequence length="277" mass="30580">MKHLTLFYQGNSASRGQAAPYTRQAVYSLAEGERKSWRCKTAANLLYNIYECEELADVLFSAGLNPYLWLSKATRAVCNAWSGIEGPAHCSDPTRWSVGSRPDREQCARALERAASETDQQLVLFGCSRGAATTFATVCECAMDGSQALARVRLVILEAPFDSVRSVLQASAWLPGLQHYALGLFSQYDADEVSPLELAQHFPLDLPVAFVMSAADTRVPPECTERLVSALRARGHTGVHTLLLQRSSHPSFASADADDVARYEVFLHELYARYLEK</sequence>
<feature type="domain" description="Peptidase S9 prolyl oligopeptidase catalytic" evidence="1">
    <location>
        <begin position="102"/>
        <end position="262"/>
    </location>
</feature>
<dbReference type="InterPro" id="IPR029058">
    <property type="entry name" value="AB_hydrolase_fold"/>
</dbReference>
<dbReference type="Gene3D" id="3.40.50.1820">
    <property type="entry name" value="alpha/beta hydrolase"/>
    <property type="match status" value="1"/>
</dbReference>
<dbReference type="SUPFAM" id="SSF53474">
    <property type="entry name" value="alpha/beta-Hydrolases"/>
    <property type="match status" value="1"/>
</dbReference>
<dbReference type="AlphaFoldDB" id="A0A0F9FN49"/>
<dbReference type="GO" id="GO:0006508">
    <property type="term" value="P:proteolysis"/>
    <property type="evidence" value="ECO:0007669"/>
    <property type="project" value="InterPro"/>
</dbReference>
<gene>
    <name evidence="2" type="ORF">LCGC14_2222520</name>
</gene>
<dbReference type="GO" id="GO:0008236">
    <property type="term" value="F:serine-type peptidase activity"/>
    <property type="evidence" value="ECO:0007669"/>
    <property type="project" value="InterPro"/>
</dbReference>
<dbReference type="InterPro" id="IPR001375">
    <property type="entry name" value="Peptidase_S9_cat"/>
</dbReference>
<dbReference type="Pfam" id="PF00326">
    <property type="entry name" value="Peptidase_S9"/>
    <property type="match status" value="1"/>
</dbReference>
<evidence type="ECO:0000313" key="2">
    <source>
        <dbReference type="EMBL" id="KKL58720.1"/>
    </source>
</evidence>
<evidence type="ECO:0000259" key="1">
    <source>
        <dbReference type="Pfam" id="PF00326"/>
    </source>
</evidence>